<dbReference type="PANTHER" id="PTHR13693">
    <property type="entry name" value="CLASS II AMINOTRANSFERASE/8-AMINO-7-OXONONANOATE SYNTHASE"/>
    <property type="match status" value="1"/>
</dbReference>
<gene>
    <name evidence="12" type="ORF">BDA99DRAFT_443999</name>
</gene>
<dbReference type="GO" id="GO:0004758">
    <property type="term" value="F:serine C-palmitoyltransferase activity"/>
    <property type="evidence" value="ECO:0007669"/>
    <property type="project" value="TreeGrafter"/>
</dbReference>
<evidence type="ECO:0000256" key="1">
    <source>
        <dbReference type="ARBA" id="ARBA00001933"/>
    </source>
</evidence>
<evidence type="ECO:0000256" key="4">
    <source>
        <dbReference type="ARBA" id="ARBA00008392"/>
    </source>
</evidence>
<proteinExistence type="inferred from homology"/>
<keyword evidence="8" id="KW-0746">Sphingolipid metabolism</keyword>
<name>A0AAD5PA12_9FUNG</name>
<dbReference type="InterPro" id="IPR004839">
    <property type="entry name" value="Aminotransferase_I/II_large"/>
</dbReference>
<reference evidence="12" key="2">
    <citation type="submission" date="2023-02" db="EMBL/GenBank/DDBJ databases">
        <authorList>
            <consortium name="DOE Joint Genome Institute"/>
            <person name="Mondo S.J."/>
            <person name="Chang Y."/>
            <person name="Wang Y."/>
            <person name="Ahrendt S."/>
            <person name="Andreopoulos W."/>
            <person name="Barry K."/>
            <person name="Beard J."/>
            <person name="Benny G.L."/>
            <person name="Blankenship S."/>
            <person name="Bonito G."/>
            <person name="Cuomo C."/>
            <person name="Desiro A."/>
            <person name="Gervers K.A."/>
            <person name="Hundley H."/>
            <person name="Kuo A."/>
            <person name="LaButti K."/>
            <person name="Lang B.F."/>
            <person name="Lipzen A."/>
            <person name="O'Donnell K."/>
            <person name="Pangilinan J."/>
            <person name="Reynolds N."/>
            <person name="Sandor L."/>
            <person name="Smith M.W."/>
            <person name="Tsang A."/>
            <person name="Grigoriev I.V."/>
            <person name="Stajich J.E."/>
            <person name="Spatafora J.W."/>
        </authorList>
    </citation>
    <scope>NUCLEOTIDE SEQUENCE</scope>
    <source>
        <strain evidence="12">RSA 2281</strain>
    </source>
</reference>
<comment type="pathway">
    <text evidence="2">Lipid metabolism; sphingolipid metabolism.</text>
</comment>
<feature type="domain" description="Aminotransferase class I/classII large" evidence="11">
    <location>
        <begin position="129"/>
        <end position="502"/>
    </location>
</feature>
<keyword evidence="7" id="KW-0663">Pyridoxal phosphate</keyword>
<comment type="caution">
    <text evidence="12">The sequence shown here is derived from an EMBL/GenBank/DDBJ whole genome shotgun (WGS) entry which is preliminary data.</text>
</comment>
<keyword evidence="10" id="KW-0012">Acyltransferase</keyword>
<dbReference type="Gene3D" id="3.40.640.10">
    <property type="entry name" value="Type I PLP-dependent aspartate aminotransferase-like (Major domain)"/>
    <property type="match status" value="1"/>
</dbReference>
<organism evidence="12 13">
    <name type="scientific">Phascolomyces articulosus</name>
    <dbReference type="NCBI Taxonomy" id="60185"/>
    <lineage>
        <taxon>Eukaryota</taxon>
        <taxon>Fungi</taxon>
        <taxon>Fungi incertae sedis</taxon>
        <taxon>Mucoromycota</taxon>
        <taxon>Mucoromycotina</taxon>
        <taxon>Mucoromycetes</taxon>
        <taxon>Mucorales</taxon>
        <taxon>Lichtheimiaceae</taxon>
        <taxon>Phascolomyces</taxon>
    </lineage>
</organism>
<comment type="similarity">
    <text evidence="4">Belongs to the class-II pyridoxal-phosphate-dependent aminotransferase family.</text>
</comment>
<accession>A0AAD5PA12</accession>
<protein>
    <recommendedName>
        <fullName evidence="5">serine C-palmitoyltransferase</fullName>
        <ecNumber evidence="5">2.3.1.50</ecNumber>
    </recommendedName>
</protein>
<dbReference type="PANTHER" id="PTHR13693:SF2">
    <property type="entry name" value="SERINE PALMITOYLTRANSFERASE 1"/>
    <property type="match status" value="1"/>
</dbReference>
<dbReference type="GO" id="GO:0030170">
    <property type="term" value="F:pyridoxal phosphate binding"/>
    <property type="evidence" value="ECO:0007669"/>
    <property type="project" value="InterPro"/>
</dbReference>
<dbReference type="GO" id="GO:0016020">
    <property type="term" value="C:membrane"/>
    <property type="evidence" value="ECO:0007669"/>
    <property type="project" value="GOC"/>
</dbReference>
<evidence type="ECO:0000256" key="6">
    <source>
        <dbReference type="ARBA" id="ARBA00022679"/>
    </source>
</evidence>
<evidence type="ECO:0000256" key="3">
    <source>
        <dbReference type="ARBA" id="ARBA00004991"/>
    </source>
</evidence>
<sequence>MDPSVHLDDEHAVFINSTVNSVYELINAIPGSHLVLSYVKNAYQDDPFRIILELFLVFFALKYMLSKKYKPQDNAVKLTEKEIDDLVEEWKPEPLVPPLSSFDKLNLEKAPLIIGAQSVKPKVAGHAKPLMNLASTNYLELQASERIRQKAIDTLKVYGVGSCGPPGFYGTIDVHMDLERDIAQFLGTEEAIIYAQGFSTISSVIPAFSKRGDLLVVDDGVSFSVQKGVQISRSNVRYFKHNDMQDLERVLDDIRVDDMHKRKLTRRFIVTEGLSANFGDIAPLAKLIELKRKFKYRLILDESQSIGVLGARGAGLTDLFNIDAKEVDMIVGSMSNALCASGGFCAGNTQIVDHQRLSGSAYCFSASIPAMLAVSASEALKYIQEKPQILCDLADRSRSFRQVLSHKSLENLIELSGSDVYSPSPFFHIRVNPAFLRSRGRDDISREDEERLLQDVVDECSAQGVLITRAKYVYDQERKCPRPSIKIYVTIGLTKKENDKAAGVVKSAIVKVFGKWKK</sequence>
<keyword evidence="9" id="KW-0443">Lipid metabolism</keyword>
<dbReference type="AlphaFoldDB" id="A0AAD5PA12"/>
<evidence type="ECO:0000256" key="10">
    <source>
        <dbReference type="ARBA" id="ARBA00023315"/>
    </source>
</evidence>
<evidence type="ECO:0000256" key="8">
    <source>
        <dbReference type="ARBA" id="ARBA00022919"/>
    </source>
</evidence>
<dbReference type="InterPro" id="IPR015421">
    <property type="entry name" value="PyrdxlP-dep_Trfase_major"/>
</dbReference>
<dbReference type="GO" id="GO:0046513">
    <property type="term" value="P:ceramide biosynthetic process"/>
    <property type="evidence" value="ECO:0007669"/>
    <property type="project" value="TreeGrafter"/>
</dbReference>
<dbReference type="Proteomes" id="UP001209540">
    <property type="component" value="Unassembled WGS sequence"/>
</dbReference>
<comment type="cofactor">
    <cofactor evidence="1">
        <name>pyridoxal 5'-phosphate</name>
        <dbReference type="ChEBI" id="CHEBI:597326"/>
    </cofactor>
</comment>
<evidence type="ECO:0000256" key="5">
    <source>
        <dbReference type="ARBA" id="ARBA00013220"/>
    </source>
</evidence>
<dbReference type="EMBL" id="JAIXMP010000028">
    <property type="protein sequence ID" value="KAI9252376.1"/>
    <property type="molecule type" value="Genomic_DNA"/>
</dbReference>
<evidence type="ECO:0000313" key="12">
    <source>
        <dbReference type="EMBL" id="KAI9252376.1"/>
    </source>
</evidence>
<keyword evidence="13" id="KW-1185">Reference proteome</keyword>
<dbReference type="InterPro" id="IPR015424">
    <property type="entry name" value="PyrdxlP-dep_Trfase"/>
</dbReference>
<evidence type="ECO:0000256" key="2">
    <source>
        <dbReference type="ARBA" id="ARBA00004760"/>
    </source>
</evidence>
<reference evidence="12" key="1">
    <citation type="journal article" date="2022" name="IScience">
        <title>Evolution of zygomycete secretomes and the origins of terrestrial fungal ecologies.</title>
        <authorList>
            <person name="Chang Y."/>
            <person name="Wang Y."/>
            <person name="Mondo S."/>
            <person name="Ahrendt S."/>
            <person name="Andreopoulos W."/>
            <person name="Barry K."/>
            <person name="Beard J."/>
            <person name="Benny G.L."/>
            <person name="Blankenship S."/>
            <person name="Bonito G."/>
            <person name="Cuomo C."/>
            <person name="Desiro A."/>
            <person name="Gervers K.A."/>
            <person name="Hundley H."/>
            <person name="Kuo A."/>
            <person name="LaButti K."/>
            <person name="Lang B.F."/>
            <person name="Lipzen A."/>
            <person name="O'Donnell K."/>
            <person name="Pangilinan J."/>
            <person name="Reynolds N."/>
            <person name="Sandor L."/>
            <person name="Smith M.E."/>
            <person name="Tsang A."/>
            <person name="Grigoriev I.V."/>
            <person name="Stajich J.E."/>
            <person name="Spatafora J.W."/>
        </authorList>
    </citation>
    <scope>NUCLEOTIDE SEQUENCE</scope>
    <source>
        <strain evidence="12">RSA 2281</strain>
    </source>
</reference>
<dbReference type="EC" id="2.3.1.50" evidence="5"/>
<dbReference type="InterPro" id="IPR050087">
    <property type="entry name" value="AON_synthase_class-II"/>
</dbReference>
<evidence type="ECO:0000259" key="11">
    <source>
        <dbReference type="Pfam" id="PF00155"/>
    </source>
</evidence>
<dbReference type="Pfam" id="PF00155">
    <property type="entry name" value="Aminotran_1_2"/>
    <property type="match status" value="1"/>
</dbReference>
<dbReference type="GO" id="GO:0005783">
    <property type="term" value="C:endoplasmic reticulum"/>
    <property type="evidence" value="ECO:0007669"/>
    <property type="project" value="TreeGrafter"/>
</dbReference>
<keyword evidence="6 12" id="KW-0808">Transferase</keyword>
<evidence type="ECO:0000256" key="9">
    <source>
        <dbReference type="ARBA" id="ARBA00023098"/>
    </source>
</evidence>
<comment type="pathway">
    <text evidence="3">Sphingolipid metabolism.</text>
</comment>
<dbReference type="GO" id="GO:0046512">
    <property type="term" value="P:sphingosine biosynthetic process"/>
    <property type="evidence" value="ECO:0007669"/>
    <property type="project" value="TreeGrafter"/>
</dbReference>
<evidence type="ECO:0000256" key="7">
    <source>
        <dbReference type="ARBA" id="ARBA00022898"/>
    </source>
</evidence>
<dbReference type="SUPFAM" id="SSF53383">
    <property type="entry name" value="PLP-dependent transferases"/>
    <property type="match status" value="1"/>
</dbReference>
<evidence type="ECO:0000313" key="13">
    <source>
        <dbReference type="Proteomes" id="UP001209540"/>
    </source>
</evidence>